<name>A0A1F5LCX5_PENAI</name>
<reference evidence="1 2" key="1">
    <citation type="journal article" date="2016" name="Sci. Rep.">
        <title>Penicillium arizonense, a new, genome sequenced fungal species, reveals a high chemical diversity in secreted metabolites.</title>
        <authorList>
            <person name="Grijseels S."/>
            <person name="Nielsen J.C."/>
            <person name="Randelovic M."/>
            <person name="Nielsen J."/>
            <person name="Nielsen K.F."/>
            <person name="Workman M."/>
            <person name="Frisvad J.C."/>
        </authorList>
    </citation>
    <scope>NUCLEOTIDE SEQUENCE [LARGE SCALE GENOMIC DNA]</scope>
    <source>
        <strain evidence="1 2">CBS 141311</strain>
    </source>
</reference>
<dbReference type="GeneID" id="34578170"/>
<dbReference type="Proteomes" id="UP000177622">
    <property type="component" value="Unassembled WGS sequence"/>
</dbReference>
<proteinExistence type="predicted"/>
<comment type="caution">
    <text evidence="1">The sequence shown here is derived from an EMBL/GenBank/DDBJ whole genome shotgun (WGS) entry which is preliminary data.</text>
</comment>
<gene>
    <name evidence="1" type="ORF">PENARI_c014G02278</name>
</gene>
<evidence type="ECO:0000313" key="1">
    <source>
        <dbReference type="EMBL" id="OGE51058.1"/>
    </source>
</evidence>
<organism evidence="1 2">
    <name type="scientific">Penicillium arizonense</name>
    <dbReference type="NCBI Taxonomy" id="1835702"/>
    <lineage>
        <taxon>Eukaryota</taxon>
        <taxon>Fungi</taxon>
        <taxon>Dikarya</taxon>
        <taxon>Ascomycota</taxon>
        <taxon>Pezizomycotina</taxon>
        <taxon>Eurotiomycetes</taxon>
        <taxon>Eurotiomycetidae</taxon>
        <taxon>Eurotiales</taxon>
        <taxon>Aspergillaceae</taxon>
        <taxon>Penicillium</taxon>
    </lineage>
</organism>
<evidence type="ECO:0000313" key="2">
    <source>
        <dbReference type="Proteomes" id="UP000177622"/>
    </source>
</evidence>
<accession>A0A1F5LCX5</accession>
<protein>
    <submittedName>
        <fullName evidence="1">Uncharacterized protein</fullName>
    </submittedName>
</protein>
<dbReference type="EMBL" id="LXJU01000014">
    <property type="protein sequence ID" value="OGE51058.1"/>
    <property type="molecule type" value="Genomic_DNA"/>
</dbReference>
<dbReference type="AlphaFoldDB" id="A0A1F5LCX5"/>
<dbReference type="RefSeq" id="XP_022486503.1">
    <property type="nucleotide sequence ID" value="XM_022633436.1"/>
</dbReference>
<keyword evidence="2" id="KW-1185">Reference proteome</keyword>
<sequence>MARLEVRPHIDDILLPHSVPIKFDNRLRRKLSCVEYYDVDGDDFVG</sequence>